<proteinExistence type="inferred from homology"/>
<evidence type="ECO:0000313" key="15">
    <source>
        <dbReference type="Proteomes" id="UP000766486"/>
    </source>
</evidence>
<feature type="coiled-coil region" evidence="12">
    <location>
        <begin position="245"/>
        <end position="348"/>
    </location>
</feature>
<evidence type="ECO:0000256" key="8">
    <source>
        <dbReference type="ARBA" id="ARBA00023067"/>
    </source>
</evidence>
<gene>
    <name evidence="14" type="ORF">CLO192961_LOCUS207452</name>
</gene>
<dbReference type="SMART" id="SM00968">
    <property type="entry name" value="SMC_hinge"/>
    <property type="match status" value="1"/>
</dbReference>
<evidence type="ECO:0000256" key="2">
    <source>
        <dbReference type="ARBA" id="ARBA00005231"/>
    </source>
</evidence>
<keyword evidence="8" id="KW-0226">DNA condensation</keyword>
<feature type="coiled-coil region" evidence="12">
    <location>
        <begin position="405"/>
        <end position="474"/>
    </location>
</feature>
<dbReference type="InterPro" id="IPR036277">
    <property type="entry name" value="SMC_hinge_sf"/>
</dbReference>
<dbReference type="CDD" id="cd03273">
    <property type="entry name" value="ABC_SMC2_euk"/>
    <property type="match status" value="1"/>
</dbReference>
<dbReference type="Gene3D" id="3.40.50.300">
    <property type="entry name" value="P-loop containing nucleotide triphosphate hydrolases"/>
    <property type="match status" value="2"/>
</dbReference>
<evidence type="ECO:0000256" key="7">
    <source>
        <dbReference type="ARBA" id="ARBA00023054"/>
    </source>
</evidence>
<dbReference type="EMBL" id="CABFNS010000765">
    <property type="protein sequence ID" value="VUC27218.1"/>
    <property type="molecule type" value="Genomic_DNA"/>
</dbReference>
<evidence type="ECO:0000313" key="14">
    <source>
        <dbReference type="EMBL" id="VUC27218.1"/>
    </source>
</evidence>
<sequence>MRITEVIIDGFKSYATRTVISGWDESFNAVTGLNGSGKSNILDAICFVLGITNMQTVRAQNLVDLIYKRGQAGVTKASVTITFDNSVKVNGNSPVGFDDTPVINVTRQIVLGGTSKYLINGHRAQQQAIQNLFQSVQLNINNPNFVIMQGKITKVLNMKAVEILAMLEEAAGTRMFEDRKEKAIKTMAKKEMKLDEYRDILRNEIEPKLDKLRTEKRAFLDFQQTQNDLERVNRIVVAYDYTHFQEKVKQSATDLEDKKKRHEELEEAAVRMKNEISHLEEDIKRMRTERDKEMKKGGKAQSLEEAAKKYSNELVRLATVMDLKKSSLAEEEEKKINGENNVSELEALLQEKTKAFEVVKVKYDAAKEGLSKQSEEADSKEELLQTLQTGVASKDGQENGYQGQLQDAKNRATTAATEQEQAKIQISHLQSRVKDEEPHAQKAKEQNKGLLQELDGLKIHAQKLEKELARLGFEPGQEEEMYKQESSLHQTIRKLRQESDKLKGQVANIDFNYADPVPNFDRSKVKGLVAQLFTLDEKHTKAGTALDICAGGRLYNVVVDTEITGTQLLQKGKLRKRVTIIPLNKIATFKASAQTIATAQSIAPGKVDLALSLVGYDDEVSAAMEYVFGNTLICEDAETAKRVTFDPNVRMRSITLEGDSYDPSGMLSGGSKSPSSGVLITLQKLNALNRELVEAEQSLKQLQNKLAKEKSKLTQARQIKQDLDLKVHEIKLAEEQISGNSSSSIIQDVENMKAKIAELKEKITEAKSRQQEASADVKRIEKDMNDFDNNKDAKLVELQKSIDKLRASVEKNSKAVKVLQKELQGAQLDLEQVGVDLSAARELLREVEVNIKAQQQDIENLVKQKAEVLEMHDAVQTELDEERAKLHFFDHELRALEEATRSKNARIAEEGLEMQKLGHQIERFHKEQHSAVENIARLEKDNDFVKNDKDKFGLSDTPYDYHGKNIGECKAVARNLQERHDGMKKKINPSVMNMIEKVEKKEDSLKHMIRTVIKDKSKIEETIATLDEYKEKALHKTWEKVNKDFGQIFSELLPGGSFAKLDPVEGKGISDGLEVKVCLGKVWKQSLTELSGGQRSLVALSLIMALLQFKPAPMYILDEVDAALDLSHTQNIGRLIKTRFKGSQFIVVSLKDGMFQNANRIFRTRFSEGTSVVQALTPADMK</sequence>
<dbReference type="Gene3D" id="3.30.70.1620">
    <property type="match status" value="1"/>
</dbReference>
<comment type="subcellular location">
    <subcellularLocation>
        <location evidence="1 11">Nucleus</location>
    </subcellularLocation>
</comment>
<comment type="similarity">
    <text evidence="2">Belongs to the SMC family. SMC2 subfamily.</text>
</comment>
<evidence type="ECO:0000256" key="3">
    <source>
        <dbReference type="ARBA" id="ARBA00022618"/>
    </source>
</evidence>
<keyword evidence="4" id="KW-0547">Nucleotide-binding</keyword>
<dbReference type="PANTHER" id="PTHR43977">
    <property type="entry name" value="STRUCTURAL MAINTENANCE OF CHROMOSOMES PROTEIN 3"/>
    <property type="match status" value="1"/>
</dbReference>
<name>A0ABY6U8C4_BIOOC</name>
<evidence type="ECO:0000256" key="4">
    <source>
        <dbReference type="ARBA" id="ARBA00022741"/>
    </source>
</evidence>
<dbReference type="PIRSF" id="PIRSF005719">
    <property type="entry name" value="SMC"/>
    <property type="match status" value="1"/>
</dbReference>
<dbReference type="SUPFAM" id="SSF52540">
    <property type="entry name" value="P-loop containing nucleoside triphosphate hydrolases"/>
    <property type="match status" value="1"/>
</dbReference>
<keyword evidence="3" id="KW-0132">Cell division</keyword>
<dbReference type="Gene3D" id="1.20.1060.20">
    <property type="match status" value="1"/>
</dbReference>
<dbReference type="Pfam" id="PF06470">
    <property type="entry name" value="SMC_hinge"/>
    <property type="match status" value="1"/>
</dbReference>
<evidence type="ECO:0000256" key="6">
    <source>
        <dbReference type="ARBA" id="ARBA00022840"/>
    </source>
</evidence>
<keyword evidence="6" id="KW-0067">ATP-binding</keyword>
<evidence type="ECO:0000256" key="11">
    <source>
        <dbReference type="PIRNR" id="PIRNR005719"/>
    </source>
</evidence>
<evidence type="ECO:0000256" key="1">
    <source>
        <dbReference type="ARBA" id="ARBA00004123"/>
    </source>
</evidence>
<dbReference type="InterPro" id="IPR024704">
    <property type="entry name" value="SMC"/>
</dbReference>
<dbReference type="InterPro" id="IPR010935">
    <property type="entry name" value="SMC_hinge"/>
</dbReference>
<dbReference type="InterPro" id="IPR027120">
    <property type="entry name" value="Smc2_ABC"/>
</dbReference>
<evidence type="ECO:0000256" key="9">
    <source>
        <dbReference type="ARBA" id="ARBA00023242"/>
    </source>
</evidence>
<evidence type="ECO:0000256" key="12">
    <source>
        <dbReference type="SAM" id="Coils"/>
    </source>
</evidence>
<evidence type="ECO:0000256" key="5">
    <source>
        <dbReference type="ARBA" id="ARBA00022776"/>
    </source>
</evidence>
<evidence type="ECO:0000256" key="10">
    <source>
        <dbReference type="ARBA" id="ARBA00023306"/>
    </source>
</evidence>
<organism evidence="14 15">
    <name type="scientific">Bionectria ochroleuca</name>
    <name type="common">Gliocladium roseum</name>
    <dbReference type="NCBI Taxonomy" id="29856"/>
    <lineage>
        <taxon>Eukaryota</taxon>
        <taxon>Fungi</taxon>
        <taxon>Dikarya</taxon>
        <taxon>Ascomycota</taxon>
        <taxon>Pezizomycotina</taxon>
        <taxon>Sordariomycetes</taxon>
        <taxon>Hypocreomycetidae</taxon>
        <taxon>Hypocreales</taxon>
        <taxon>Bionectriaceae</taxon>
        <taxon>Clonostachys</taxon>
    </lineage>
</organism>
<protein>
    <recommendedName>
        <fullName evidence="11">Structural maintenance of chromosomes protein</fullName>
    </recommendedName>
</protein>
<keyword evidence="15" id="KW-1185">Reference proteome</keyword>
<feature type="domain" description="SMC hinge" evidence="13">
    <location>
        <begin position="523"/>
        <end position="644"/>
    </location>
</feature>
<evidence type="ECO:0000259" key="13">
    <source>
        <dbReference type="SMART" id="SM00968"/>
    </source>
</evidence>
<dbReference type="Pfam" id="PF02463">
    <property type="entry name" value="SMC_N"/>
    <property type="match status" value="2"/>
</dbReference>
<keyword evidence="10" id="KW-0131">Cell cycle</keyword>
<dbReference type="InterPro" id="IPR027417">
    <property type="entry name" value="P-loop_NTPase"/>
</dbReference>
<keyword evidence="7 12" id="KW-0175">Coiled coil</keyword>
<reference evidence="14 15" key="1">
    <citation type="submission" date="2019-06" db="EMBL/GenBank/DDBJ databases">
        <authorList>
            <person name="Broberg M."/>
        </authorList>
    </citation>
    <scope>NUCLEOTIDE SEQUENCE [LARGE SCALE GENOMIC DNA]</scope>
</reference>
<dbReference type="SUPFAM" id="SSF75553">
    <property type="entry name" value="Smc hinge domain"/>
    <property type="match status" value="1"/>
</dbReference>
<comment type="caution">
    <text evidence="14">The sequence shown here is derived from an EMBL/GenBank/DDBJ whole genome shotgun (WGS) entry which is preliminary data.</text>
</comment>
<accession>A0ABY6U8C4</accession>
<dbReference type="Proteomes" id="UP000766486">
    <property type="component" value="Unassembled WGS sequence"/>
</dbReference>
<keyword evidence="5" id="KW-0498">Mitosis</keyword>
<dbReference type="InterPro" id="IPR003395">
    <property type="entry name" value="RecF/RecN/SMC_N"/>
</dbReference>
<keyword evidence="9 11" id="KW-0539">Nucleus</keyword>
<feature type="coiled-coil region" evidence="12">
    <location>
        <begin position="678"/>
        <end position="941"/>
    </location>
</feature>